<reference evidence="8 9" key="1">
    <citation type="submission" date="2019-08" db="EMBL/GenBank/DDBJ databases">
        <title>Bradymonadales sp. TMQ4.</title>
        <authorList>
            <person name="Liang Q."/>
        </authorList>
    </citation>
    <scope>NUCLEOTIDE SEQUENCE [LARGE SCALE GENOMIC DNA]</scope>
    <source>
        <strain evidence="8 9">TMQ4</strain>
    </source>
</reference>
<dbReference type="GO" id="GO:0005886">
    <property type="term" value="C:plasma membrane"/>
    <property type="evidence" value="ECO:0007669"/>
    <property type="project" value="UniProtKB-SubCell"/>
</dbReference>
<accession>A0A5C6X655</accession>
<proteinExistence type="predicted"/>
<dbReference type="RefSeq" id="WP_146981536.1">
    <property type="nucleotide sequence ID" value="NZ_VOSM01000004.1"/>
</dbReference>
<feature type="transmembrane region" description="Helical" evidence="6">
    <location>
        <begin position="12"/>
        <end position="31"/>
    </location>
</feature>
<dbReference type="PANTHER" id="PTHR40077">
    <property type="entry name" value="MEMBRANE PROTEIN-RELATED"/>
    <property type="match status" value="1"/>
</dbReference>
<dbReference type="PANTHER" id="PTHR40077:SF1">
    <property type="entry name" value="MEMBRANE PROTEIN"/>
    <property type="match status" value="1"/>
</dbReference>
<organism evidence="8 9">
    <name type="scientific">Lujinxingia vulgaris</name>
    <dbReference type="NCBI Taxonomy" id="2600176"/>
    <lineage>
        <taxon>Bacteria</taxon>
        <taxon>Deltaproteobacteria</taxon>
        <taxon>Bradymonadales</taxon>
        <taxon>Lujinxingiaceae</taxon>
        <taxon>Lujinxingia</taxon>
    </lineage>
</organism>
<gene>
    <name evidence="8" type="ORF">FRC98_11410</name>
</gene>
<keyword evidence="3 6" id="KW-0812">Transmembrane</keyword>
<protein>
    <submittedName>
        <fullName evidence="8">DUF3817 domain-containing protein</fullName>
    </submittedName>
</protein>
<evidence type="ECO:0000256" key="2">
    <source>
        <dbReference type="ARBA" id="ARBA00022475"/>
    </source>
</evidence>
<name>A0A5C6X655_9DELT</name>
<evidence type="ECO:0000256" key="4">
    <source>
        <dbReference type="ARBA" id="ARBA00022989"/>
    </source>
</evidence>
<comment type="subcellular location">
    <subcellularLocation>
        <location evidence="1">Cell membrane</location>
        <topology evidence="1">Multi-pass membrane protein</topology>
    </subcellularLocation>
</comment>
<sequence length="102" mass="11148">MKLFSLKTFGLIEGLSMVVLLFVAMPLKYVWDQPEMVRMVGMAHGVLFMIFVAWVLVEAFRTKWTLEKTAGALAASVIPFAPFVVDLSSEPEAGEAPALAGD</sequence>
<evidence type="ECO:0000256" key="5">
    <source>
        <dbReference type="ARBA" id="ARBA00023136"/>
    </source>
</evidence>
<dbReference type="EMBL" id="VOSM01000004">
    <property type="protein sequence ID" value="TXD37329.1"/>
    <property type="molecule type" value="Genomic_DNA"/>
</dbReference>
<keyword evidence="2" id="KW-1003">Cell membrane</keyword>
<evidence type="ECO:0000259" key="7">
    <source>
        <dbReference type="Pfam" id="PF12823"/>
    </source>
</evidence>
<evidence type="ECO:0000313" key="9">
    <source>
        <dbReference type="Proteomes" id="UP000321412"/>
    </source>
</evidence>
<evidence type="ECO:0000313" key="8">
    <source>
        <dbReference type="EMBL" id="TXD37329.1"/>
    </source>
</evidence>
<comment type="caution">
    <text evidence="8">The sequence shown here is derived from an EMBL/GenBank/DDBJ whole genome shotgun (WGS) entry which is preliminary data.</text>
</comment>
<evidence type="ECO:0000256" key="1">
    <source>
        <dbReference type="ARBA" id="ARBA00004651"/>
    </source>
</evidence>
<dbReference type="AlphaFoldDB" id="A0A5C6X655"/>
<dbReference type="InterPro" id="IPR023845">
    <property type="entry name" value="DUF3817_TM"/>
</dbReference>
<feature type="transmembrane region" description="Helical" evidence="6">
    <location>
        <begin position="37"/>
        <end position="57"/>
    </location>
</feature>
<keyword evidence="9" id="KW-1185">Reference proteome</keyword>
<dbReference type="NCBIfam" id="TIGR03954">
    <property type="entry name" value="integ_memb_HG"/>
    <property type="match status" value="1"/>
</dbReference>
<keyword evidence="5 6" id="KW-0472">Membrane</keyword>
<evidence type="ECO:0000256" key="6">
    <source>
        <dbReference type="SAM" id="Phobius"/>
    </source>
</evidence>
<feature type="domain" description="DUF3817" evidence="7">
    <location>
        <begin position="6"/>
        <end position="86"/>
    </location>
</feature>
<keyword evidence="4 6" id="KW-1133">Transmembrane helix</keyword>
<dbReference type="OrthoDB" id="1121311at2"/>
<dbReference type="Proteomes" id="UP000321412">
    <property type="component" value="Unassembled WGS sequence"/>
</dbReference>
<dbReference type="Pfam" id="PF12823">
    <property type="entry name" value="DUF3817"/>
    <property type="match status" value="1"/>
</dbReference>
<evidence type="ECO:0000256" key="3">
    <source>
        <dbReference type="ARBA" id="ARBA00022692"/>
    </source>
</evidence>